<dbReference type="AlphaFoldDB" id="A0AAD8N6P7"/>
<dbReference type="PANTHER" id="PTHR35702">
    <property type="entry name" value="EXPRESSED PROTEIN"/>
    <property type="match status" value="1"/>
</dbReference>
<accession>A0AAD8N6P7</accession>
<feature type="signal peptide" evidence="1">
    <location>
        <begin position="1"/>
        <end position="18"/>
    </location>
</feature>
<feature type="chain" id="PRO_5042120130" evidence="1">
    <location>
        <begin position="19"/>
        <end position="216"/>
    </location>
</feature>
<gene>
    <name evidence="2" type="ORF">POM88_008642</name>
</gene>
<comment type="caution">
    <text evidence="2">The sequence shown here is derived from an EMBL/GenBank/DDBJ whole genome shotgun (WGS) entry which is preliminary data.</text>
</comment>
<proteinExistence type="predicted"/>
<reference evidence="2" key="2">
    <citation type="submission" date="2023-05" db="EMBL/GenBank/DDBJ databases">
        <authorList>
            <person name="Schelkunov M.I."/>
        </authorList>
    </citation>
    <scope>NUCLEOTIDE SEQUENCE</scope>
    <source>
        <strain evidence="2">Hsosn_3</strain>
        <tissue evidence="2">Leaf</tissue>
    </source>
</reference>
<dbReference type="PANTHER" id="PTHR35702:SF2">
    <property type="match status" value="1"/>
</dbReference>
<organism evidence="2 3">
    <name type="scientific">Heracleum sosnowskyi</name>
    <dbReference type="NCBI Taxonomy" id="360622"/>
    <lineage>
        <taxon>Eukaryota</taxon>
        <taxon>Viridiplantae</taxon>
        <taxon>Streptophyta</taxon>
        <taxon>Embryophyta</taxon>
        <taxon>Tracheophyta</taxon>
        <taxon>Spermatophyta</taxon>
        <taxon>Magnoliopsida</taxon>
        <taxon>eudicotyledons</taxon>
        <taxon>Gunneridae</taxon>
        <taxon>Pentapetalae</taxon>
        <taxon>asterids</taxon>
        <taxon>campanulids</taxon>
        <taxon>Apiales</taxon>
        <taxon>Apiaceae</taxon>
        <taxon>Apioideae</taxon>
        <taxon>apioid superclade</taxon>
        <taxon>Tordylieae</taxon>
        <taxon>Tordyliinae</taxon>
        <taxon>Heracleum</taxon>
    </lineage>
</organism>
<dbReference type="Proteomes" id="UP001237642">
    <property type="component" value="Unassembled WGS sequence"/>
</dbReference>
<evidence type="ECO:0000313" key="2">
    <source>
        <dbReference type="EMBL" id="KAK1398779.1"/>
    </source>
</evidence>
<sequence length="216" mass="24057">MRLHLLLMFGAIVLSFTAEKCRQLVGEESSSKSWTERFTFLNCFDMSYGTVACITKEILKLYLYYIRAVHVHKIRTEATKAAMRESMSQDQNFDKAIMSAKEEGNAAAKQASMQLKHVIAPGLSSLWDVFETLYVGGSFSEGITRGIGTFFGAYVGGIYGEGKLKWIGFLVGSQLGSLVGSRIGLMVYDVGKGVQFLIHLVYGQTNYYPFSTFKEL</sequence>
<reference evidence="2" key="1">
    <citation type="submission" date="2023-02" db="EMBL/GenBank/DDBJ databases">
        <title>Genome of toxic invasive species Heracleum sosnowskyi carries increased number of genes despite the absence of recent whole-genome duplications.</title>
        <authorList>
            <person name="Schelkunov M."/>
            <person name="Shtratnikova V."/>
            <person name="Makarenko M."/>
            <person name="Klepikova A."/>
            <person name="Omelchenko D."/>
            <person name="Novikova G."/>
            <person name="Obukhova E."/>
            <person name="Bogdanov V."/>
            <person name="Penin A."/>
            <person name="Logacheva M."/>
        </authorList>
    </citation>
    <scope>NUCLEOTIDE SEQUENCE</scope>
    <source>
        <strain evidence="2">Hsosn_3</strain>
        <tissue evidence="2">Leaf</tissue>
    </source>
</reference>
<evidence type="ECO:0000313" key="3">
    <source>
        <dbReference type="Proteomes" id="UP001237642"/>
    </source>
</evidence>
<dbReference type="EMBL" id="JAUIZM010000002">
    <property type="protein sequence ID" value="KAK1398779.1"/>
    <property type="molecule type" value="Genomic_DNA"/>
</dbReference>
<protein>
    <submittedName>
        <fullName evidence="2">Nicotianamine synthase-like</fullName>
    </submittedName>
</protein>
<keyword evidence="1" id="KW-0732">Signal</keyword>
<evidence type="ECO:0000256" key="1">
    <source>
        <dbReference type="SAM" id="SignalP"/>
    </source>
</evidence>
<name>A0AAD8N6P7_9APIA</name>
<keyword evidence="3" id="KW-1185">Reference proteome</keyword>